<feature type="transmembrane region" description="Helical" evidence="4">
    <location>
        <begin position="29"/>
        <end position="56"/>
    </location>
</feature>
<keyword evidence="2 4" id="KW-1133">Transmembrane helix</keyword>
<feature type="transmembrane region" description="Helical" evidence="4">
    <location>
        <begin position="138"/>
        <end position="167"/>
    </location>
</feature>
<comment type="caution">
    <text evidence="5">The sequence shown here is derived from an EMBL/GenBank/DDBJ whole genome shotgun (WGS) entry which is preliminary data.</text>
</comment>
<dbReference type="Proteomes" id="UP001470230">
    <property type="component" value="Unassembled WGS sequence"/>
</dbReference>
<keyword evidence="3 4" id="KW-0472">Membrane</keyword>
<dbReference type="InterPro" id="IPR036640">
    <property type="entry name" value="ABC1_TM_sf"/>
</dbReference>
<accession>A0ABR2L887</accession>
<evidence type="ECO:0000256" key="3">
    <source>
        <dbReference type="ARBA" id="ARBA00023136"/>
    </source>
</evidence>
<keyword evidence="6" id="KW-1185">Reference proteome</keyword>
<evidence type="ECO:0000256" key="4">
    <source>
        <dbReference type="SAM" id="Phobius"/>
    </source>
</evidence>
<gene>
    <name evidence="5" type="ORF">M9Y10_001579</name>
</gene>
<evidence type="ECO:0000256" key="1">
    <source>
        <dbReference type="ARBA" id="ARBA00022692"/>
    </source>
</evidence>
<keyword evidence="1 4" id="KW-0812">Transmembrane</keyword>
<name>A0ABR2L887_9EUKA</name>
<proteinExistence type="predicted"/>
<reference evidence="5 6" key="1">
    <citation type="submission" date="2024-04" db="EMBL/GenBank/DDBJ databases">
        <title>Tritrichomonas musculus Genome.</title>
        <authorList>
            <person name="Alves-Ferreira E."/>
            <person name="Grigg M."/>
            <person name="Lorenzi H."/>
            <person name="Galac M."/>
        </authorList>
    </citation>
    <scope>NUCLEOTIDE SEQUENCE [LARGE SCALE GENOMIC DNA]</scope>
    <source>
        <strain evidence="5 6">EAF2021</strain>
    </source>
</reference>
<evidence type="ECO:0000256" key="2">
    <source>
        <dbReference type="ARBA" id="ARBA00022989"/>
    </source>
</evidence>
<feature type="transmembrane region" description="Helical" evidence="4">
    <location>
        <begin position="235"/>
        <end position="255"/>
    </location>
</feature>
<evidence type="ECO:0000313" key="6">
    <source>
        <dbReference type="Proteomes" id="UP001470230"/>
    </source>
</evidence>
<evidence type="ECO:0008006" key="7">
    <source>
        <dbReference type="Google" id="ProtNLM"/>
    </source>
</evidence>
<dbReference type="Gene3D" id="1.20.1560.10">
    <property type="entry name" value="ABC transporter type 1, transmembrane domain"/>
    <property type="match status" value="1"/>
</dbReference>
<sequence>MNFKTKQDKEKCELLQVFNYLKEKSQLKYLSIINISCVFLTFLFNFFLGHVITILIQFGFPYKNFKNDFLIILIVLFLLFLLNSLNFKAKSFSKSELLHELCYQSSSSSKEIDNSSEIQKISTDYIDNILITERNAAIVIYGIFLASLMMYKIAIPITIVIILFFLVSQIGNKFVDEIQEKEKEEKKKEKKQKNPADNFLASLTSNESFREKLFQCDHYCHVCVLLEKSFQKVPFIKEVLIELFSTLVTGLFIYYSSYLNVMKFEDIVHVLVFALLSAGNESTHFVLFLENFQKVQNSSKNILPILQKKNDDVDKRET</sequence>
<organism evidence="5 6">
    <name type="scientific">Tritrichomonas musculus</name>
    <dbReference type="NCBI Taxonomy" id="1915356"/>
    <lineage>
        <taxon>Eukaryota</taxon>
        <taxon>Metamonada</taxon>
        <taxon>Parabasalia</taxon>
        <taxon>Tritrichomonadida</taxon>
        <taxon>Tritrichomonadidae</taxon>
        <taxon>Tritrichomonas</taxon>
    </lineage>
</organism>
<protein>
    <recommendedName>
        <fullName evidence="7">ABC transmembrane type-1 domain-containing protein</fullName>
    </recommendedName>
</protein>
<dbReference type="EMBL" id="JAPFFF010000001">
    <property type="protein sequence ID" value="KAK8899268.1"/>
    <property type="molecule type" value="Genomic_DNA"/>
</dbReference>
<feature type="transmembrane region" description="Helical" evidence="4">
    <location>
        <begin position="68"/>
        <end position="87"/>
    </location>
</feature>
<evidence type="ECO:0000313" key="5">
    <source>
        <dbReference type="EMBL" id="KAK8899268.1"/>
    </source>
</evidence>